<dbReference type="InterPro" id="IPR041796">
    <property type="entry name" value="Mre11_N"/>
</dbReference>
<dbReference type="AlphaFoldDB" id="A0A520XH65"/>
<feature type="domain" description="Calcineurin-like phosphoesterase" evidence="2">
    <location>
        <begin position="2"/>
        <end position="199"/>
    </location>
</feature>
<dbReference type="Gene3D" id="3.60.21.10">
    <property type="match status" value="1"/>
</dbReference>
<dbReference type="PANTHER" id="PTHR30337:SF7">
    <property type="entry name" value="PHOSPHOESTERASE"/>
    <property type="match status" value="1"/>
</dbReference>
<organism evidence="3 4">
    <name type="scientific">Candidatus Acidulodesulfobacterium acidiphilum</name>
    <dbReference type="NCBI Taxonomy" id="2597224"/>
    <lineage>
        <taxon>Bacteria</taxon>
        <taxon>Deltaproteobacteria</taxon>
        <taxon>Candidatus Acidulodesulfobacterales</taxon>
        <taxon>Candidatus Acidulodesulfobacterium</taxon>
    </lineage>
</organism>
<comment type="caution">
    <text evidence="3">The sequence shown here is derived from an EMBL/GenBank/DDBJ whole genome shotgun (WGS) entry which is preliminary data.</text>
</comment>
<dbReference type="PANTHER" id="PTHR30337">
    <property type="entry name" value="COMPONENT OF ATP-DEPENDENT DSDNA EXONUCLEASE"/>
    <property type="match status" value="1"/>
</dbReference>
<dbReference type="InterPro" id="IPR029052">
    <property type="entry name" value="Metallo-depent_PP-like"/>
</dbReference>
<dbReference type="EMBL" id="SHMQ01000001">
    <property type="protein sequence ID" value="RZV40520.1"/>
    <property type="molecule type" value="Genomic_DNA"/>
</dbReference>
<name>A0A520XH65_9DELT</name>
<dbReference type="PIRSF" id="PIRSF033091">
    <property type="entry name" value="Pesterase_YhaO"/>
    <property type="match status" value="1"/>
</dbReference>
<proteinExistence type="predicted"/>
<sequence>MIKFIHAADIHLDSPLIGLENYEGAPVEKIRGAARKALSELVDLAAEEEASFVVIAGDMYDGDWKDYNTGLFLLNTLSKLASNGINVFIAKGNHDAESKITKNLKPPEGIKIFSSKKPETFYLNLKNFNIAIHGQSFSSPAVKENLASNYPQAEKGMFNVGILHTSVNGRAGHENYAPCSIDDLKSKGYNYWALGHIHKREVLSENPLIVFPGNIQGRHIKETGFKGCMVVSIDDDYNVSAEFKSLCSIVWSYCETDVTGAESPEEVVEKVNISVKNELSKNKGMFTAARISIKGACRAHNALLSDPEKWKNEIRLEAANSCKSSVWLEKINIKTSVKADMEELKKRKDAVGDLMRYIDSLNGEQSQEIKDMLSGISSDLKDKLPRELKNNNFFDNGENILEITNEARQILLSRLLSSTTAD</sequence>
<evidence type="ECO:0000256" key="1">
    <source>
        <dbReference type="ARBA" id="ARBA00022801"/>
    </source>
</evidence>
<dbReference type="Pfam" id="PF00149">
    <property type="entry name" value="Metallophos"/>
    <property type="match status" value="1"/>
</dbReference>
<protein>
    <submittedName>
        <fullName evidence="3">DNA repair exonuclease</fullName>
    </submittedName>
</protein>
<dbReference type="InterPro" id="IPR014576">
    <property type="entry name" value="Pesterase_YhaO"/>
</dbReference>
<dbReference type="InterPro" id="IPR004843">
    <property type="entry name" value="Calcineurin-like_PHP"/>
</dbReference>
<dbReference type="CDD" id="cd00840">
    <property type="entry name" value="MPP_Mre11_N"/>
    <property type="match status" value="1"/>
</dbReference>
<accession>A0A520XH65</accession>
<dbReference type="GO" id="GO:0004527">
    <property type="term" value="F:exonuclease activity"/>
    <property type="evidence" value="ECO:0007669"/>
    <property type="project" value="UniProtKB-KW"/>
</dbReference>
<evidence type="ECO:0000313" key="3">
    <source>
        <dbReference type="EMBL" id="RZV40520.1"/>
    </source>
</evidence>
<evidence type="ECO:0000259" key="2">
    <source>
        <dbReference type="Pfam" id="PF00149"/>
    </source>
</evidence>
<keyword evidence="3" id="KW-0269">Exonuclease</keyword>
<keyword evidence="3" id="KW-0540">Nuclease</keyword>
<dbReference type="SUPFAM" id="SSF56300">
    <property type="entry name" value="Metallo-dependent phosphatases"/>
    <property type="match status" value="1"/>
</dbReference>
<dbReference type="InterPro" id="IPR050535">
    <property type="entry name" value="DNA_Repair-Maintenance_Comp"/>
</dbReference>
<dbReference type="Proteomes" id="UP000322454">
    <property type="component" value="Unassembled WGS sequence"/>
</dbReference>
<gene>
    <name evidence="3" type="ORF">EVJ48_00950</name>
</gene>
<evidence type="ECO:0000313" key="4">
    <source>
        <dbReference type="Proteomes" id="UP000322454"/>
    </source>
</evidence>
<keyword evidence="1" id="KW-0378">Hydrolase</keyword>
<reference evidence="3 4" key="1">
    <citation type="submission" date="2019-01" db="EMBL/GenBank/DDBJ databases">
        <title>Insights into ecological role of a new deltaproteobacterial order Candidatus Sinidesulfobacterales (Sva0485) by metagenomics and metatranscriptomics.</title>
        <authorList>
            <person name="Tan S."/>
            <person name="Liu J."/>
            <person name="Fang Y."/>
            <person name="Hedlund B."/>
            <person name="Lian Z.-H."/>
            <person name="Huang L.-Y."/>
            <person name="Li J.-T."/>
            <person name="Huang L.-N."/>
            <person name="Li W.-J."/>
            <person name="Jiang H.-C."/>
            <person name="Dong H.-L."/>
            <person name="Shu W.-S."/>
        </authorList>
    </citation>
    <scope>NUCLEOTIDE SEQUENCE [LARGE SCALE GENOMIC DNA]</scope>
    <source>
        <strain evidence="3">AP4</strain>
    </source>
</reference>